<dbReference type="PANTHER" id="PTHR22789:SF0">
    <property type="entry name" value="3-OXO-TETRONATE 4-PHOSPHATE DECARBOXYLASE-RELATED"/>
    <property type="match status" value="1"/>
</dbReference>
<dbReference type="Gene3D" id="3.40.225.10">
    <property type="entry name" value="Class II aldolase/adducin N-terminal domain"/>
    <property type="match status" value="1"/>
</dbReference>
<organism evidence="4">
    <name type="scientific">Caldilinea aerophila</name>
    <dbReference type="NCBI Taxonomy" id="133453"/>
    <lineage>
        <taxon>Bacteria</taxon>
        <taxon>Bacillati</taxon>
        <taxon>Chloroflexota</taxon>
        <taxon>Caldilineae</taxon>
        <taxon>Caldilineales</taxon>
        <taxon>Caldilineaceae</taxon>
        <taxon>Caldilinea</taxon>
    </lineage>
</organism>
<evidence type="ECO:0000259" key="3">
    <source>
        <dbReference type="SMART" id="SM01007"/>
    </source>
</evidence>
<dbReference type="AlphaFoldDB" id="A0A7C1FSN4"/>
<evidence type="ECO:0000313" key="4">
    <source>
        <dbReference type="EMBL" id="HDX32300.1"/>
    </source>
</evidence>
<reference evidence="4" key="1">
    <citation type="journal article" date="2020" name="mSystems">
        <title>Genome- and Community-Level Interaction Insights into Carbon Utilization and Element Cycling Functions of Hydrothermarchaeota in Hydrothermal Sediment.</title>
        <authorList>
            <person name="Zhou Z."/>
            <person name="Liu Y."/>
            <person name="Xu W."/>
            <person name="Pan J."/>
            <person name="Luo Z.H."/>
            <person name="Li M."/>
        </authorList>
    </citation>
    <scope>NUCLEOTIDE SEQUENCE [LARGE SCALE GENOMIC DNA]</scope>
    <source>
        <strain evidence="4">SpSt-289</strain>
    </source>
</reference>
<dbReference type="GO" id="GO:0005829">
    <property type="term" value="C:cytosol"/>
    <property type="evidence" value="ECO:0007669"/>
    <property type="project" value="TreeGrafter"/>
</dbReference>
<comment type="caution">
    <text evidence="4">The sequence shown here is derived from an EMBL/GenBank/DDBJ whole genome shotgun (WGS) entry which is preliminary data.</text>
</comment>
<protein>
    <submittedName>
        <fullName evidence="4">Aldolase</fullName>
    </submittedName>
</protein>
<keyword evidence="2" id="KW-0456">Lyase</keyword>
<accession>A0A7C1FSN4</accession>
<feature type="domain" description="Class II aldolase/adducin N-terminal" evidence="3">
    <location>
        <begin position="3"/>
        <end position="216"/>
    </location>
</feature>
<dbReference type="InterPro" id="IPR036409">
    <property type="entry name" value="Aldolase_II/adducin_N_sf"/>
</dbReference>
<dbReference type="Pfam" id="PF00596">
    <property type="entry name" value="Aldolase_II"/>
    <property type="match status" value="1"/>
</dbReference>
<evidence type="ECO:0000256" key="2">
    <source>
        <dbReference type="ARBA" id="ARBA00023239"/>
    </source>
</evidence>
<dbReference type="SMART" id="SM01007">
    <property type="entry name" value="Aldolase_II"/>
    <property type="match status" value="1"/>
</dbReference>
<dbReference type="InterPro" id="IPR001303">
    <property type="entry name" value="Aldolase_II/adducin_N"/>
</dbReference>
<dbReference type="GO" id="GO:0046872">
    <property type="term" value="F:metal ion binding"/>
    <property type="evidence" value="ECO:0007669"/>
    <property type="project" value="UniProtKB-KW"/>
</dbReference>
<name>A0A7C1FSN4_9CHLR</name>
<keyword evidence="1" id="KW-0479">Metal-binding</keyword>
<dbReference type="EMBL" id="DSMG01000122">
    <property type="protein sequence ID" value="HDX32300.1"/>
    <property type="molecule type" value="Genomic_DNA"/>
</dbReference>
<sequence>MSELLYSLVRLSHELGREDRQLAILGEGNTSARIDEGTFWVKASGSQLGTITETGFTQVKMDAILALVEREHMSQEEVQAIWPEVMVDPQQKRPSVETFLHALCLSEGGANWVAHTHPISCNAILCSRLGAEPFMRHLFPDGIVVCGRYPAVVPYVDPGFELARAVRAELRRYQDTYGVSPKLLLMVNHGITALGRTMQEALNITLMADKWARILLGTYALGGPQYMPDEEAARIDNRLDEHYRRRQLTG</sequence>
<evidence type="ECO:0000256" key="1">
    <source>
        <dbReference type="ARBA" id="ARBA00022723"/>
    </source>
</evidence>
<dbReference type="GO" id="GO:0016832">
    <property type="term" value="F:aldehyde-lyase activity"/>
    <property type="evidence" value="ECO:0007669"/>
    <property type="project" value="TreeGrafter"/>
</dbReference>
<dbReference type="InterPro" id="IPR050197">
    <property type="entry name" value="Aldolase_class_II_sugar_metab"/>
</dbReference>
<dbReference type="PANTHER" id="PTHR22789">
    <property type="entry name" value="FUCULOSE PHOSPHATE ALDOLASE"/>
    <property type="match status" value="1"/>
</dbReference>
<dbReference type="SUPFAM" id="SSF53639">
    <property type="entry name" value="AraD/HMP-PK domain-like"/>
    <property type="match status" value="1"/>
</dbReference>
<dbReference type="GO" id="GO:0019323">
    <property type="term" value="P:pentose catabolic process"/>
    <property type="evidence" value="ECO:0007669"/>
    <property type="project" value="TreeGrafter"/>
</dbReference>
<proteinExistence type="predicted"/>
<gene>
    <name evidence="4" type="ORF">ENQ20_12565</name>
</gene>